<gene>
    <name evidence="2" type="ORF">A9R00_02955</name>
</gene>
<accession>A0A1Y5HUP9</accession>
<sequence length="140" mass="16144">MYYFSSILIVLAILTSSNTYATDFEVDCKSVEDAALSILANHNDDTFAYDLIEYSKSYPVDNDCYRWQLVILNDLRKSSLEPLGYREYIFDRVDSAGDDFKAELMLHVFRYSLASTSKELSEQEWRTVKASLRVSSEMTV</sequence>
<dbReference type="Proteomes" id="UP000227088">
    <property type="component" value="Unassembled WGS sequence"/>
</dbReference>
<keyword evidence="1" id="KW-0732">Signal</keyword>
<organism evidence="2 3">
    <name type="scientific">Oleispira antarctica</name>
    <dbReference type="NCBI Taxonomy" id="188908"/>
    <lineage>
        <taxon>Bacteria</taxon>
        <taxon>Pseudomonadati</taxon>
        <taxon>Pseudomonadota</taxon>
        <taxon>Gammaproteobacteria</taxon>
        <taxon>Oceanospirillales</taxon>
        <taxon>Oceanospirillaceae</taxon>
        <taxon>Oleispira</taxon>
    </lineage>
</organism>
<dbReference type="AlphaFoldDB" id="A0A1Y5HUP9"/>
<name>A0A1Y5HUP9_OLEAN</name>
<comment type="caution">
    <text evidence="2">The sequence shown here is derived from an EMBL/GenBank/DDBJ whole genome shotgun (WGS) entry which is preliminary data.</text>
</comment>
<protein>
    <submittedName>
        <fullName evidence="2">Uncharacterized protein</fullName>
    </submittedName>
</protein>
<feature type="signal peptide" evidence="1">
    <location>
        <begin position="1"/>
        <end position="21"/>
    </location>
</feature>
<evidence type="ECO:0000313" key="2">
    <source>
        <dbReference type="EMBL" id="OUS41031.1"/>
    </source>
</evidence>
<evidence type="ECO:0000256" key="1">
    <source>
        <dbReference type="SAM" id="SignalP"/>
    </source>
</evidence>
<feature type="chain" id="PRO_5013209621" evidence="1">
    <location>
        <begin position="22"/>
        <end position="140"/>
    </location>
</feature>
<dbReference type="EMBL" id="MABE01000172">
    <property type="protein sequence ID" value="OUS41031.1"/>
    <property type="molecule type" value="Genomic_DNA"/>
</dbReference>
<evidence type="ECO:0000313" key="3">
    <source>
        <dbReference type="Proteomes" id="UP000227088"/>
    </source>
</evidence>
<proteinExistence type="predicted"/>
<reference evidence="3" key="1">
    <citation type="journal article" date="2017" name="Proc. Natl. Acad. Sci. U.S.A.">
        <title>Simulation of Deepwater Horizon oil plume reveals substrate specialization within a complex community of hydrocarbon degraders.</title>
        <authorList>
            <person name="Hu P."/>
            <person name="Dubinsky E.A."/>
            <person name="Probst A.J."/>
            <person name="Wang J."/>
            <person name="Sieber C.M.K."/>
            <person name="Tom L.M."/>
            <person name="Gardinali P."/>
            <person name="Banfield J.F."/>
            <person name="Atlas R.M."/>
            <person name="Andersen G.L."/>
        </authorList>
    </citation>
    <scope>NUCLEOTIDE SEQUENCE [LARGE SCALE GENOMIC DNA]</scope>
</reference>
<feature type="non-terminal residue" evidence="2">
    <location>
        <position position="140"/>
    </location>
</feature>